<comment type="caution">
    <text evidence="3">The sequence shown here is derived from an EMBL/GenBank/DDBJ whole genome shotgun (WGS) entry which is preliminary data.</text>
</comment>
<feature type="compositionally biased region" description="Basic and acidic residues" evidence="1">
    <location>
        <begin position="216"/>
        <end position="241"/>
    </location>
</feature>
<evidence type="ECO:0000313" key="4">
    <source>
        <dbReference type="Proteomes" id="UP000256269"/>
    </source>
</evidence>
<feature type="compositionally biased region" description="Basic and acidic residues" evidence="1">
    <location>
        <begin position="193"/>
        <end position="203"/>
    </location>
</feature>
<dbReference type="InterPro" id="IPR024473">
    <property type="entry name" value="Transposases_IS4_N"/>
</dbReference>
<gene>
    <name evidence="3" type="ORF">BCF44_12662</name>
</gene>
<feature type="compositionally biased region" description="Basic residues" evidence="1">
    <location>
        <begin position="180"/>
        <end position="192"/>
    </location>
</feature>
<dbReference type="Proteomes" id="UP000256269">
    <property type="component" value="Unassembled WGS sequence"/>
</dbReference>
<dbReference type="EMBL" id="QUNO01000026">
    <property type="protein sequence ID" value="REH28620.1"/>
    <property type="molecule type" value="Genomic_DNA"/>
</dbReference>
<sequence length="288" mass="31659">MHTQSVSTPDLVVAQGPYAPGHLGELTPLIPFDMVDHALTETRTTQSRVRDLPSRVAVYLLLAACLFPELGYPGVWRKLTTGLTPIPTASALRQARQRLGTAPLWWLFDLLRGPTAPAIRWRGLLVCAIDGTTMTVPDGPANLTAYRKHRSNHGGSATPRSGSPPWWPAAPEALIDCPHGRHRRRRHLHQRPGRRDPAARRGAPDVASRHRQVVHRQADERTSTGHRGDGRAAHRRDDRQGHVRGSQGGPWFSAAGVGHLRHARRAGPRPVLSLVGRDAERAASARTR</sequence>
<feature type="region of interest" description="Disordered" evidence="1">
    <location>
        <begin position="145"/>
        <end position="167"/>
    </location>
</feature>
<feature type="compositionally biased region" description="Basic and acidic residues" evidence="1">
    <location>
        <begin position="277"/>
        <end position="288"/>
    </location>
</feature>
<name>A0A3E0GUP6_9PSEU</name>
<protein>
    <submittedName>
        <fullName evidence="3">Transposase IS4-like protein</fullName>
    </submittedName>
</protein>
<organism evidence="3 4">
    <name type="scientific">Kutzneria buriramensis</name>
    <dbReference type="NCBI Taxonomy" id="1045776"/>
    <lineage>
        <taxon>Bacteria</taxon>
        <taxon>Bacillati</taxon>
        <taxon>Actinomycetota</taxon>
        <taxon>Actinomycetes</taxon>
        <taxon>Pseudonocardiales</taxon>
        <taxon>Pseudonocardiaceae</taxon>
        <taxon>Kutzneria</taxon>
    </lineage>
</organism>
<proteinExistence type="predicted"/>
<evidence type="ECO:0000313" key="3">
    <source>
        <dbReference type="EMBL" id="REH28620.1"/>
    </source>
</evidence>
<dbReference type="AlphaFoldDB" id="A0A3E0GUP6"/>
<feature type="domain" description="Transposase IS4 N-terminal" evidence="2">
    <location>
        <begin position="21"/>
        <end position="109"/>
    </location>
</feature>
<evidence type="ECO:0000256" key="1">
    <source>
        <dbReference type="SAM" id="MobiDB-lite"/>
    </source>
</evidence>
<reference evidence="3 4" key="1">
    <citation type="submission" date="2018-08" db="EMBL/GenBank/DDBJ databases">
        <title>Genomic Encyclopedia of Archaeal and Bacterial Type Strains, Phase II (KMG-II): from individual species to whole genera.</title>
        <authorList>
            <person name="Goeker M."/>
        </authorList>
    </citation>
    <scope>NUCLEOTIDE SEQUENCE [LARGE SCALE GENOMIC DNA]</scope>
    <source>
        <strain evidence="3 4">DSM 45791</strain>
    </source>
</reference>
<accession>A0A3E0GUP6</accession>
<dbReference type="Pfam" id="PF13006">
    <property type="entry name" value="Nterm_IS4"/>
    <property type="match status" value="1"/>
</dbReference>
<feature type="region of interest" description="Disordered" evidence="1">
    <location>
        <begin position="179"/>
        <end position="288"/>
    </location>
</feature>
<evidence type="ECO:0000259" key="2">
    <source>
        <dbReference type="Pfam" id="PF13006"/>
    </source>
</evidence>
<keyword evidence="4" id="KW-1185">Reference proteome</keyword>